<dbReference type="GO" id="GO:0016052">
    <property type="term" value="P:carbohydrate catabolic process"/>
    <property type="evidence" value="ECO:0007669"/>
    <property type="project" value="TreeGrafter"/>
</dbReference>
<accession>A0A381VT90</accession>
<dbReference type="AlphaFoldDB" id="A0A381VT90"/>
<gene>
    <name evidence="4" type="ORF">METZ01_LOCUS96346</name>
</gene>
<protein>
    <submittedName>
        <fullName evidence="4">Uncharacterized protein</fullName>
    </submittedName>
</protein>
<evidence type="ECO:0000313" key="4">
    <source>
        <dbReference type="EMBL" id="SVA43492.1"/>
    </source>
</evidence>
<proteinExistence type="inferred from homology"/>
<dbReference type="Gene3D" id="3.20.20.80">
    <property type="entry name" value="Glycosidases"/>
    <property type="match status" value="1"/>
</dbReference>
<evidence type="ECO:0000256" key="1">
    <source>
        <dbReference type="ARBA" id="ARBA00010838"/>
    </source>
</evidence>
<dbReference type="PANTHER" id="PTHR10353">
    <property type="entry name" value="GLYCOSYL HYDROLASE"/>
    <property type="match status" value="1"/>
</dbReference>
<dbReference type="EMBL" id="UINC01009710">
    <property type="protein sequence ID" value="SVA43492.1"/>
    <property type="molecule type" value="Genomic_DNA"/>
</dbReference>
<dbReference type="SUPFAM" id="SSF51445">
    <property type="entry name" value="(Trans)glycosidases"/>
    <property type="match status" value="1"/>
</dbReference>
<dbReference type="GO" id="GO:0008422">
    <property type="term" value="F:beta-glucosidase activity"/>
    <property type="evidence" value="ECO:0007669"/>
    <property type="project" value="TreeGrafter"/>
</dbReference>
<feature type="non-terminal residue" evidence="4">
    <location>
        <position position="84"/>
    </location>
</feature>
<dbReference type="InterPro" id="IPR017853">
    <property type="entry name" value="GH"/>
</dbReference>
<evidence type="ECO:0000256" key="2">
    <source>
        <dbReference type="ARBA" id="ARBA00022801"/>
    </source>
</evidence>
<dbReference type="PANTHER" id="PTHR10353:SF36">
    <property type="entry name" value="LP05116P"/>
    <property type="match status" value="1"/>
</dbReference>
<keyword evidence="2" id="KW-0378">Hydrolase</keyword>
<reference evidence="4" key="1">
    <citation type="submission" date="2018-05" db="EMBL/GenBank/DDBJ databases">
        <authorList>
            <person name="Lanie J.A."/>
            <person name="Ng W.-L."/>
            <person name="Kazmierczak K.M."/>
            <person name="Andrzejewski T.M."/>
            <person name="Davidsen T.M."/>
            <person name="Wayne K.J."/>
            <person name="Tettelin H."/>
            <person name="Glass J.I."/>
            <person name="Rusch D."/>
            <person name="Podicherti R."/>
            <person name="Tsui H.-C.T."/>
            <person name="Winkler M.E."/>
        </authorList>
    </citation>
    <scope>NUCLEOTIDE SEQUENCE</scope>
</reference>
<sequence>MVDVLLENHITPFITLNHWDIPQGLEDAGGWPNREIVDEFIKYSYHVSHHLGDRVKHWITHNEPWCVSYIGYIGGHKPPGLKNN</sequence>
<keyword evidence="3" id="KW-0326">Glycosidase</keyword>
<dbReference type="Pfam" id="PF00232">
    <property type="entry name" value="Glyco_hydro_1"/>
    <property type="match status" value="1"/>
</dbReference>
<comment type="similarity">
    <text evidence="1">Belongs to the glycosyl hydrolase 1 family.</text>
</comment>
<organism evidence="4">
    <name type="scientific">marine metagenome</name>
    <dbReference type="NCBI Taxonomy" id="408172"/>
    <lineage>
        <taxon>unclassified sequences</taxon>
        <taxon>metagenomes</taxon>
        <taxon>ecological metagenomes</taxon>
    </lineage>
</organism>
<evidence type="ECO:0000256" key="3">
    <source>
        <dbReference type="ARBA" id="ARBA00023295"/>
    </source>
</evidence>
<dbReference type="InterPro" id="IPR001360">
    <property type="entry name" value="Glyco_hydro_1"/>
</dbReference>
<name>A0A381VT90_9ZZZZ</name>
<dbReference type="GO" id="GO:0005829">
    <property type="term" value="C:cytosol"/>
    <property type="evidence" value="ECO:0007669"/>
    <property type="project" value="TreeGrafter"/>
</dbReference>